<sequence>MYGQAASVLTRADIHKIRHYVQHKHGDLPTERRAEIVADAMQRIVLRQLPEFQKDEQLIVMKKLLREVVAGEGIPVSEAHIFEASMSLDVDQPDVILPLHKWTETRLGMTIDFRLFREAVNEGRRLAAEPSLGMPAWDAVIGTAGLRGEQRNEEGVELEKPLGLTGLPFSQRQRKAVVYSAMIALLCAAMLLYGWRLLHPQAVHVAQPPVVMKLPEPMPSVMKPQNALPDNLRFVEVDRTRLVQYLRAKKSLLAEEPYLGAILRAAQAHDIHPLLMFAITGQEQAFVPKTAKNAKQIANNPFNVYYSWQAFNTTIEESARIAGNTINRLSYKRPANVDAIQWINREYAQDENWSTGVNSILRTMVASIMTDK</sequence>
<dbReference type="RefSeq" id="WP_162644689.1">
    <property type="nucleotide sequence ID" value="NZ_CP048286.1"/>
</dbReference>
<evidence type="ECO:0000313" key="2">
    <source>
        <dbReference type="EMBL" id="QHW34539.1"/>
    </source>
</evidence>
<keyword evidence="3" id="KW-1185">Reference proteome</keyword>
<evidence type="ECO:0000256" key="1">
    <source>
        <dbReference type="SAM" id="Phobius"/>
    </source>
</evidence>
<gene>
    <name evidence="2" type="ORF">GZH47_29595</name>
</gene>
<accession>A0A6C0P7W0</accession>
<keyword evidence="1" id="KW-0472">Membrane</keyword>
<dbReference type="KEGG" id="prz:GZH47_29595"/>
<feature type="transmembrane region" description="Helical" evidence="1">
    <location>
        <begin position="176"/>
        <end position="195"/>
    </location>
</feature>
<evidence type="ECO:0000313" key="3">
    <source>
        <dbReference type="Proteomes" id="UP000479114"/>
    </source>
</evidence>
<dbReference type="EMBL" id="CP048286">
    <property type="protein sequence ID" value="QHW34539.1"/>
    <property type="molecule type" value="Genomic_DNA"/>
</dbReference>
<dbReference type="AlphaFoldDB" id="A0A6C0P7W0"/>
<organism evidence="2 3">
    <name type="scientific">Paenibacillus rhizovicinus</name>
    <dbReference type="NCBI Taxonomy" id="2704463"/>
    <lineage>
        <taxon>Bacteria</taxon>
        <taxon>Bacillati</taxon>
        <taxon>Bacillota</taxon>
        <taxon>Bacilli</taxon>
        <taxon>Bacillales</taxon>
        <taxon>Paenibacillaceae</taxon>
        <taxon>Paenibacillus</taxon>
    </lineage>
</organism>
<name>A0A6C0P7W0_9BACL</name>
<reference evidence="2 3" key="1">
    <citation type="submission" date="2020-02" db="EMBL/GenBank/DDBJ databases">
        <title>Paenibacillus sp. nov., isolated from rhizosphere soil of tomato.</title>
        <authorList>
            <person name="Weon H.-Y."/>
            <person name="Lee S.A."/>
        </authorList>
    </citation>
    <scope>NUCLEOTIDE SEQUENCE [LARGE SCALE GENOMIC DNA]</scope>
    <source>
        <strain evidence="2 3">14171R-81</strain>
    </source>
</reference>
<protein>
    <submittedName>
        <fullName evidence="2">Uncharacterized protein</fullName>
    </submittedName>
</protein>
<keyword evidence="1" id="KW-1133">Transmembrane helix</keyword>
<proteinExistence type="predicted"/>
<keyword evidence="1" id="KW-0812">Transmembrane</keyword>
<dbReference type="Proteomes" id="UP000479114">
    <property type="component" value="Chromosome"/>
</dbReference>